<name>A0AAV3NW27_LITER</name>
<evidence type="ECO:0000256" key="1">
    <source>
        <dbReference type="SAM" id="MobiDB-lite"/>
    </source>
</evidence>
<dbReference type="GO" id="GO:0009553">
    <property type="term" value="P:embryo sac development"/>
    <property type="evidence" value="ECO:0007669"/>
    <property type="project" value="TreeGrafter"/>
</dbReference>
<dbReference type="Proteomes" id="UP001454036">
    <property type="component" value="Unassembled WGS sequence"/>
</dbReference>
<gene>
    <name evidence="2" type="ORF">LIER_02950</name>
</gene>
<feature type="region of interest" description="Disordered" evidence="1">
    <location>
        <begin position="39"/>
        <end position="116"/>
    </location>
</feature>
<feature type="compositionally biased region" description="Polar residues" evidence="1">
    <location>
        <begin position="70"/>
        <end position="83"/>
    </location>
</feature>
<dbReference type="GO" id="GO:0009556">
    <property type="term" value="P:microsporogenesis"/>
    <property type="evidence" value="ECO:0007669"/>
    <property type="project" value="TreeGrafter"/>
</dbReference>
<sequence>MTLKINKAADLNSISVLPPNARRSSGVGNSGALRSQMPLSQLRSQHSQQSFSQGASLSQQGLFSQLSQSTPDETLTNSESRIGSQERESSAKKISFPPPVNYSRQDSQMQSKSSTNLIRRWQAPEQKCQHSEELDHKIGVIETTLSRMGMILDSIQGDIMQVKQGKKEVVLELESIRQKLIFHDDTLQLVNKGLEDVKSIVKEGFQVMSAQGRSTQLDCNQEINSVLAELPQKLECHVHKVITKEMQAIAWTLNFSSQSPGTSIGQPPLGITGRSASLQIKSPRMPEPLKVQQAPLFLKNEDGVPAKVYQAPPVLKKDIGAQAKVQETPFVLNNDTGGWKSVKRDKTHHKDRICKRPNQKRATPNQLAKENKLNTDSDEEIDEGFSCLLLEKEIDGYFGSNTGTYTAEDEKEEIDSILRRARRRKRKHSKPIIID</sequence>
<dbReference type="PANTHER" id="PTHR37695:SF1">
    <property type="entry name" value="RECOMBINATION INITIATION DEFECTS 3-RELATED"/>
    <property type="match status" value="1"/>
</dbReference>
<evidence type="ECO:0000313" key="2">
    <source>
        <dbReference type="EMBL" id="GAA0141918.1"/>
    </source>
</evidence>
<evidence type="ECO:0008006" key="4">
    <source>
        <dbReference type="Google" id="ProtNLM"/>
    </source>
</evidence>
<keyword evidence="3" id="KW-1185">Reference proteome</keyword>
<reference evidence="2 3" key="1">
    <citation type="submission" date="2024-01" db="EMBL/GenBank/DDBJ databases">
        <title>The complete chloroplast genome sequence of Lithospermum erythrorhizon: insights into the phylogenetic relationship among Boraginaceae species and the maternal lineages of purple gromwells.</title>
        <authorList>
            <person name="Okada T."/>
            <person name="Watanabe K."/>
        </authorList>
    </citation>
    <scope>NUCLEOTIDE SEQUENCE [LARGE SCALE GENOMIC DNA]</scope>
</reference>
<accession>A0AAV3NW27</accession>
<comment type="caution">
    <text evidence="2">The sequence shown here is derived from an EMBL/GenBank/DDBJ whole genome shotgun (WGS) entry which is preliminary data.</text>
</comment>
<evidence type="ECO:0000313" key="3">
    <source>
        <dbReference type="Proteomes" id="UP001454036"/>
    </source>
</evidence>
<feature type="compositionally biased region" description="Low complexity" evidence="1">
    <location>
        <begin position="40"/>
        <end position="69"/>
    </location>
</feature>
<organism evidence="2 3">
    <name type="scientific">Lithospermum erythrorhizon</name>
    <name type="common">Purple gromwell</name>
    <name type="synonym">Lithospermum officinale var. erythrorhizon</name>
    <dbReference type="NCBI Taxonomy" id="34254"/>
    <lineage>
        <taxon>Eukaryota</taxon>
        <taxon>Viridiplantae</taxon>
        <taxon>Streptophyta</taxon>
        <taxon>Embryophyta</taxon>
        <taxon>Tracheophyta</taxon>
        <taxon>Spermatophyta</taxon>
        <taxon>Magnoliopsida</taxon>
        <taxon>eudicotyledons</taxon>
        <taxon>Gunneridae</taxon>
        <taxon>Pentapetalae</taxon>
        <taxon>asterids</taxon>
        <taxon>lamiids</taxon>
        <taxon>Boraginales</taxon>
        <taxon>Boraginaceae</taxon>
        <taxon>Boraginoideae</taxon>
        <taxon>Lithospermeae</taxon>
        <taxon>Lithospermum</taxon>
    </lineage>
</organism>
<proteinExistence type="predicted"/>
<dbReference type="EMBL" id="BAABME010000340">
    <property type="protein sequence ID" value="GAA0141918.1"/>
    <property type="molecule type" value="Genomic_DNA"/>
</dbReference>
<dbReference type="GO" id="GO:0005634">
    <property type="term" value="C:nucleus"/>
    <property type="evidence" value="ECO:0007669"/>
    <property type="project" value="TreeGrafter"/>
</dbReference>
<dbReference type="InterPro" id="IPR034546">
    <property type="entry name" value="PAIR1"/>
</dbReference>
<dbReference type="AlphaFoldDB" id="A0AAV3NW27"/>
<protein>
    <recommendedName>
        <fullName evidence="4">Protein PAIR1</fullName>
    </recommendedName>
</protein>
<dbReference type="GO" id="GO:0042138">
    <property type="term" value="P:meiotic DNA double-strand break formation"/>
    <property type="evidence" value="ECO:0007669"/>
    <property type="project" value="TreeGrafter"/>
</dbReference>
<dbReference type="PANTHER" id="PTHR37695">
    <property type="entry name" value="RECOMBINATION INITIATION DEFECTS 3-RELATED"/>
    <property type="match status" value="1"/>
</dbReference>
<dbReference type="GO" id="GO:0070192">
    <property type="term" value="P:chromosome organization involved in meiotic cell cycle"/>
    <property type="evidence" value="ECO:0007669"/>
    <property type="project" value="InterPro"/>
</dbReference>
<feature type="compositionally biased region" description="Polar residues" evidence="1">
    <location>
        <begin position="102"/>
        <end position="116"/>
    </location>
</feature>